<dbReference type="PANTHER" id="PTHR12899:SF3">
    <property type="entry name" value="LARGE RIBOSOMAL SUBUNIT PROTEIN UL18M"/>
    <property type="match status" value="1"/>
</dbReference>
<keyword evidence="3 7" id="KW-0694">RNA-binding</keyword>
<dbReference type="NCBIfam" id="TIGR00060">
    <property type="entry name" value="L18_bact"/>
    <property type="match status" value="1"/>
</dbReference>
<evidence type="ECO:0000256" key="5">
    <source>
        <dbReference type="ARBA" id="ARBA00023274"/>
    </source>
</evidence>
<proteinExistence type="inferred from homology"/>
<comment type="function">
    <text evidence="7">This is one of the proteins that bind and probably mediate the attachment of the 5S RNA into the large ribosomal subunit, where it forms part of the central protuberance.</text>
</comment>
<protein>
    <recommendedName>
        <fullName evidence="6 7">Large ribosomal subunit protein uL18</fullName>
    </recommendedName>
</protein>
<name>A0A2H0LQC9_9BACT</name>
<evidence type="ECO:0000256" key="1">
    <source>
        <dbReference type="ARBA" id="ARBA00007116"/>
    </source>
</evidence>
<keyword evidence="2 7" id="KW-0699">rRNA-binding</keyword>
<dbReference type="PANTHER" id="PTHR12899">
    <property type="entry name" value="39S RIBOSOMAL PROTEIN L18, MITOCHONDRIAL"/>
    <property type="match status" value="1"/>
</dbReference>
<reference evidence="8 9" key="1">
    <citation type="submission" date="2017-09" db="EMBL/GenBank/DDBJ databases">
        <title>Depth-based differentiation of microbial function through sediment-hosted aquifers and enrichment of novel symbionts in the deep terrestrial subsurface.</title>
        <authorList>
            <person name="Probst A.J."/>
            <person name="Ladd B."/>
            <person name="Jarett J.K."/>
            <person name="Geller-Mcgrath D.E."/>
            <person name="Sieber C.M."/>
            <person name="Emerson J.B."/>
            <person name="Anantharaman K."/>
            <person name="Thomas B.C."/>
            <person name="Malmstrom R."/>
            <person name="Stieglmeier M."/>
            <person name="Klingl A."/>
            <person name="Woyke T."/>
            <person name="Ryan C.M."/>
            <person name="Banfield J.F."/>
        </authorList>
    </citation>
    <scope>NUCLEOTIDE SEQUENCE [LARGE SCALE GENOMIC DNA]</scope>
    <source>
        <strain evidence="8">CG11_big_fil_rev_8_21_14_0_20_45_26</strain>
    </source>
</reference>
<dbReference type="SUPFAM" id="SSF53137">
    <property type="entry name" value="Translational machinery components"/>
    <property type="match status" value="1"/>
</dbReference>
<evidence type="ECO:0000256" key="2">
    <source>
        <dbReference type="ARBA" id="ARBA00022730"/>
    </source>
</evidence>
<evidence type="ECO:0000256" key="6">
    <source>
        <dbReference type="ARBA" id="ARBA00035197"/>
    </source>
</evidence>
<comment type="subunit">
    <text evidence="7">Part of the 50S ribosomal subunit; part of the 5S rRNA/L5/L18/L25 subcomplex. Contacts the 5S and 23S rRNAs.</text>
</comment>
<dbReference type="GO" id="GO:0005737">
    <property type="term" value="C:cytoplasm"/>
    <property type="evidence" value="ECO:0007669"/>
    <property type="project" value="UniProtKB-ARBA"/>
</dbReference>
<keyword evidence="5 7" id="KW-0687">Ribonucleoprotein</keyword>
<dbReference type="Proteomes" id="UP000230859">
    <property type="component" value="Unassembled WGS sequence"/>
</dbReference>
<accession>A0A2H0LQC9</accession>
<dbReference type="GO" id="GO:0006412">
    <property type="term" value="P:translation"/>
    <property type="evidence" value="ECO:0007669"/>
    <property type="project" value="UniProtKB-UniRule"/>
</dbReference>
<evidence type="ECO:0000256" key="4">
    <source>
        <dbReference type="ARBA" id="ARBA00022980"/>
    </source>
</evidence>
<organism evidence="8 9">
    <name type="scientific">Candidatus Abzuiibacterium crystallinum</name>
    <dbReference type="NCBI Taxonomy" id="1974748"/>
    <lineage>
        <taxon>Bacteria</taxon>
        <taxon>Pseudomonadati</taxon>
        <taxon>Candidatus Omnitrophota</taxon>
        <taxon>Candidatus Abzuiibacterium</taxon>
    </lineage>
</organism>
<comment type="caution">
    <text evidence="8">The sequence shown here is derived from an EMBL/GenBank/DDBJ whole genome shotgun (WGS) entry which is preliminary data.</text>
</comment>
<keyword evidence="4 7" id="KW-0689">Ribosomal protein</keyword>
<sequence>MAFLRAIQRKKRHERLRKKLVGTTERPRLSVYRSNLNLSAQIVDDYEGKTLLSGSTLESAFRSKEKTGANLEAAKRFGHFLAEKLQKKGVKKIVFDRGGYAYHGRIKAFADSLREKGIEF</sequence>
<dbReference type="GO" id="GO:0005840">
    <property type="term" value="C:ribosome"/>
    <property type="evidence" value="ECO:0007669"/>
    <property type="project" value="UniProtKB-KW"/>
</dbReference>
<dbReference type="GO" id="GO:0008097">
    <property type="term" value="F:5S rRNA binding"/>
    <property type="evidence" value="ECO:0007669"/>
    <property type="project" value="TreeGrafter"/>
</dbReference>
<dbReference type="FunFam" id="3.30.420.100:FF:000001">
    <property type="entry name" value="50S ribosomal protein L18"/>
    <property type="match status" value="1"/>
</dbReference>
<dbReference type="InterPro" id="IPR005484">
    <property type="entry name" value="Ribosomal_uL18_bac/plant/anim"/>
</dbReference>
<dbReference type="EMBL" id="PCVY01000058">
    <property type="protein sequence ID" value="PIQ85884.1"/>
    <property type="molecule type" value="Genomic_DNA"/>
</dbReference>
<dbReference type="InterPro" id="IPR004389">
    <property type="entry name" value="Ribosomal_uL18_bac-type"/>
</dbReference>
<dbReference type="Gene3D" id="3.30.420.100">
    <property type="match status" value="1"/>
</dbReference>
<dbReference type="AlphaFoldDB" id="A0A2H0LQC9"/>
<evidence type="ECO:0000313" key="9">
    <source>
        <dbReference type="Proteomes" id="UP000230859"/>
    </source>
</evidence>
<comment type="similarity">
    <text evidence="1 7">Belongs to the universal ribosomal protein uL18 family.</text>
</comment>
<dbReference type="InterPro" id="IPR057268">
    <property type="entry name" value="Ribosomal_L18"/>
</dbReference>
<dbReference type="CDD" id="cd00432">
    <property type="entry name" value="Ribosomal_L18_L5e"/>
    <property type="match status" value="1"/>
</dbReference>
<dbReference type="Pfam" id="PF00861">
    <property type="entry name" value="Ribosomal_L18p"/>
    <property type="match status" value="1"/>
</dbReference>
<evidence type="ECO:0000313" key="8">
    <source>
        <dbReference type="EMBL" id="PIQ85884.1"/>
    </source>
</evidence>
<gene>
    <name evidence="7" type="primary">rplR</name>
    <name evidence="8" type="ORF">COV74_06855</name>
</gene>
<dbReference type="GO" id="GO:0003735">
    <property type="term" value="F:structural constituent of ribosome"/>
    <property type="evidence" value="ECO:0007669"/>
    <property type="project" value="InterPro"/>
</dbReference>
<dbReference type="GO" id="GO:1990904">
    <property type="term" value="C:ribonucleoprotein complex"/>
    <property type="evidence" value="ECO:0007669"/>
    <property type="project" value="UniProtKB-KW"/>
</dbReference>
<dbReference type="HAMAP" id="MF_01337_B">
    <property type="entry name" value="Ribosomal_uL18_B"/>
    <property type="match status" value="1"/>
</dbReference>
<evidence type="ECO:0000256" key="7">
    <source>
        <dbReference type="HAMAP-Rule" id="MF_01337"/>
    </source>
</evidence>
<evidence type="ECO:0000256" key="3">
    <source>
        <dbReference type="ARBA" id="ARBA00022884"/>
    </source>
</evidence>